<evidence type="ECO:0000256" key="1">
    <source>
        <dbReference type="SAM" id="Phobius"/>
    </source>
</evidence>
<dbReference type="Proteomes" id="UP000571084">
    <property type="component" value="Unassembled WGS sequence"/>
</dbReference>
<organism evidence="2 3">
    <name type="scientific">Glaciimonas immobilis</name>
    <dbReference type="NCBI Taxonomy" id="728004"/>
    <lineage>
        <taxon>Bacteria</taxon>
        <taxon>Pseudomonadati</taxon>
        <taxon>Pseudomonadota</taxon>
        <taxon>Betaproteobacteria</taxon>
        <taxon>Burkholderiales</taxon>
        <taxon>Oxalobacteraceae</taxon>
        <taxon>Glaciimonas</taxon>
    </lineage>
</organism>
<evidence type="ECO:0000313" key="2">
    <source>
        <dbReference type="EMBL" id="MBB5200646.1"/>
    </source>
</evidence>
<proteinExistence type="predicted"/>
<accession>A0A840RUT8</accession>
<keyword evidence="1" id="KW-0472">Membrane</keyword>
<keyword evidence="1" id="KW-1133">Transmembrane helix</keyword>
<protein>
    <submittedName>
        <fullName evidence="2">Uncharacterized protein</fullName>
    </submittedName>
</protein>
<sequence length="30" mass="3302">MYIIQYFPVALAIVAFGLRFSLSSKAGLPK</sequence>
<gene>
    <name evidence="2" type="ORF">HNR39_002488</name>
</gene>
<reference evidence="2 3" key="1">
    <citation type="submission" date="2020-08" db="EMBL/GenBank/DDBJ databases">
        <title>Genomic Encyclopedia of Type Strains, Phase IV (KMG-IV): sequencing the most valuable type-strain genomes for metagenomic binning, comparative biology and taxonomic classification.</title>
        <authorList>
            <person name="Goeker M."/>
        </authorList>
    </citation>
    <scope>NUCLEOTIDE SEQUENCE [LARGE SCALE GENOMIC DNA]</scope>
    <source>
        <strain evidence="2 3">DSM 23240</strain>
    </source>
</reference>
<dbReference type="EMBL" id="JACHHQ010000005">
    <property type="protein sequence ID" value="MBB5200646.1"/>
    <property type="molecule type" value="Genomic_DNA"/>
</dbReference>
<feature type="transmembrane region" description="Helical" evidence="1">
    <location>
        <begin position="6"/>
        <end position="22"/>
    </location>
</feature>
<keyword evidence="1" id="KW-0812">Transmembrane</keyword>
<evidence type="ECO:0000313" key="3">
    <source>
        <dbReference type="Proteomes" id="UP000571084"/>
    </source>
</evidence>
<keyword evidence="3" id="KW-1185">Reference proteome</keyword>
<name>A0A840RUT8_9BURK</name>
<dbReference type="AlphaFoldDB" id="A0A840RUT8"/>
<comment type="caution">
    <text evidence="2">The sequence shown here is derived from an EMBL/GenBank/DDBJ whole genome shotgun (WGS) entry which is preliminary data.</text>
</comment>